<name>C1ECL0_MICCC</name>
<dbReference type="OrthoDB" id="843225at2759"/>
<dbReference type="InterPro" id="IPR006015">
    <property type="entry name" value="Universal_stress_UspA"/>
</dbReference>
<proteinExistence type="predicted"/>
<dbReference type="Gene3D" id="3.40.50.620">
    <property type="entry name" value="HUPs"/>
    <property type="match status" value="1"/>
</dbReference>
<protein>
    <recommendedName>
        <fullName evidence="1">UspA domain-containing protein</fullName>
    </recommendedName>
</protein>
<dbReference type="Pfam" id="PF00582">
    <property type="entry name" value="Usp"/>
    <property type="match status" value="1"/>
</dbReference>
<gene>
    <name evidence="2" type="ORF">MICPUN_61455</name>
</gene>
<dbReference type="AlphaFoldDB" id="C1ECL0"/>
<sequence length="233" mass="25596">MAPNLDIFMTTFPYVGKFFLAEEYFFMVLAADLRNKILPFAPKPGYFVFSRTPGSTPPKATAQRMLTRYPKLNRRRVALAVDDSPNAMRAVRFAARDIVDADSDAVLITAVHPGQGNPGKEGQRVLDHHKAQLLRCGLAESRISTITVKCKDRESIGDAVCKTVKRQNCDHVVLGSRGLSSVQQNVLHLVGLGSVGEHVAHHAHVPVTIVPPITPVEEMITVRGARVGVKRKK</sequence>
<keyword evidence="3" id="KW-1185">Reference proteome</keyword>
<dbReference type="GeneID" id="8246208"/>
<dbReference type="KEGG" id="mis:MICPUN_61455"/>
<dbReference type="RefSeq" id="XP_002504664.1">
    <property type="nucleotide sequence ID" value="XM_002504618.1"/>
</dbReference>
<dbReference type="InParanoid" id="C1ECL0"/>
<dbReference type="Proteomes" id="UP000002009">
    <property type="component" value="Chromosome 9"/>
</dbReference>
<dbReference type="EMBL" id="CP001329">
    <property type="protein sequence ID" value="ACO65922.1"/>
    <property type="molecule type" value="Genomic_DNA"/>
</dbReference>
<dbReference type="InterPro" id="IPR006016">
    <property type="entry name" value="UspA"/>
</dbReference>
<feature type="domain" description="UspA" evidence="1">
    <location>
        <begin position="74"/>
        <end position="211"/>
    </location>
</feature>
<reference evidence="2 3" key="1">
    <citation type="journal article" date="2009" name="Science">
        <title>Green evolution and dynamic adaptations revealed by genomes of the marine picoeukaryotes Micromonas.</title>
        <authorList>
            <person name="Worden A.Z."/>
            <person name="Lee J.H."/>
            <person name="Mock T."/>
            <person name="Rouze P."/>
            <person name="Simmons M.P."/>
            <person name="Aerts A.L."/>
            <person name="Allen A.E."/>
            <person name="Cuvelier M.L."/>
            <person name="Derelle E."/>
            <person name="Everett M.V."/>
            <person name="Foulon E."/>
            <person name="Grimwood J."/>
            <person name="Gundlach H."/>
            <person name="Henrissat B."/>
            <person name="Napoli C."/>
            <person name="McDonald S.M."/>
            <person name="Parker M.S."/>
            <person name="Rombauts S."/>
            <person name="Salamov A."/>
            <person name="Von Dassow P."/>
            <person name="Badger J.H."/>
            <person name="Coutinho P.M."/>
            <person name="Demir E."/>
            <person name="Dubchak I."/>
            <person name="Gentemann C."/>
            <person name="Eikrem W."/>
            <person name="Gready J.E."/>
            <person name="John U."/>
            <person name="Lanier W."/>
            <person name="Lindquist E.A."/>
            <person name="Lucas S."/>
            <person name="Mayer K.F."/>
            <person name="Moreau H."/>
            <person name="Not F."/>
            <person name="Otillar R."/>
            <person name="Panaud O."/>
            <person name="Pangilinan J."/>
            <person name="Paulsen I."/>
            <person name="Piegu B."/>
            <person name="Poliakov A."/>
            <person name="Robbens S."/>
            <person name="Schmutz J."/>
            <person name="Toulza E."/>
            <person name="Wyss T."/>
            <person name="Zelensky A."/>
            <person name="Zhou K."/>
            <person name="Armbrust E.V."/>
            <person name="Bhattacharya D."/>
            <person name="Goodenough U.W."/>
            <person name="Van de Peer Y."/>
            <person name="Grigoriev I.V."/>
        </authorList>
    </citation>
    <scope>NUCLEOTIDE SEQUENCE [LARGE SCALE GENOMIC DNA]</scope>
    <source>
        <strain evidence="3">RCC299 / NOUM17</strain>
    </source>
</reference>
<evidence type="ECO:0000313" key="3">
    <source>
        <dbReference type="Proteomes" id="UP000002009"/>
    </source>
</evidence>
<dbReference type="FunCoup" id="C1ECL0">
    <property type="interactions" value="238"/>
</dbReference>
<dbReference type="CDD" id="cd23659">
    <property type="entry name" value="USP_At3g01520-like"/>
    <property type="match status" value="1"/>
</dbReference>
<dbReference type="SUPFAM" id="SSF52402">
    <property type="entry name" value="Adenine nucleotide alpha hydrolases-like"/>
    <property type="match status" value="1"/>
</dbReference>
<dbReference type="PRINTS" id="PR01438">
    <property type="entry name" value="UNVRSLSTRESS"/>
</dbReference>
<evidence type="ECO:0000259" key="1">
    <source>
        <dbReference type="Pfam" id="PF00582"/>
    </source>
</evidence>
<dbReference type="PANTHER" id="PTHR31964">
    <property type="entry name" value="ADENINE NUCLEOTIDE ALPHA HYDROLASES-LIKE SUPERFAMILY PROTEIN"/>
    <property type="match status" value="1"/>
</dbReference>
<dbReference type="InterPro" id="IPR014729">
    <property type="entry name" value="Rossmann-like_a/b/a_fold"/>
</dbReference>
<evidence type="ECO:0000313" key="2">
    <source>
        <dbReference type="EMBL" id="ACO65922.1"/>
    </source>
</evidence>
<organism evidence="2 3">
    <name type="scientific">Micromonas commoda (strain RCC299 / NOUM17 / CCMP2709)</name>
    <name type="common">Picoplanktonic green alga</name>
    <dbReference type="NCBI Taxonomy" id="296587"/>
    <lineage>
        <taxon>Eukaryota</taxon>
        <taxon>Viridiplantae</taxon>
        <taxon>Chlorophyta</taxon>
        <taxon>Mamiellophyceae</taxon>
        <taxon>Mamiellales</taxon>
        <taxon>Mamiellaceae</taxon>
        <taxon>Micromonas</taxon>
    </lineage>
</organism>
<accession>C1ECL0</accession>
<dbReference type="PANTHER" id="PTHR31964:SF113">
    <property type="entry name" value="USPA DOMAIN-CONTAINING PROTEIN"/>
    <property type="match status" value="1"/>
</dbReference>
<dbReference type="OMA" id="AEEYFFM"/>